<proteinExistence type="predicted"/>
<reference evidence="2 3" key="2">
    <citation type="journal article" date="2011" name="J. Bacteriol.">
        <title>Complete Genome Sequence of the Haloalkaliphilic, Hydrogen Producing Halanaerobium hydrogenoformans.</title>
        <authorList>
            <person name="Brown S.D."/>
            <person name="Begemann M.B."/>
            <person name="Mormile M.R."/>
            <person name="Wall J.D."/>
            <person name="Han C.S."/>
            <person name="Goodwin L.A."/>
            <person name="Pitluck S."/>
            <person name="Land M.L."/>
            <person name="Hauser L.J."/>
            <person name="Elias D.A."/>
        </authorList>
    </citation>
    <scope>NUCLEOTIDE SEQUENCE [LARGE SCALE GENOMIC DNA]</scope>
    <source>
        <strain evidence="3">sapolanicus</strain>
    </source>
</reference>
<dbReference type="InterPro" id="IPR012341">
    <property type="entry name" value="6hp_glycosidase-like_sf"/>
</dbReference>
<dbReference type="Pfam" id="PF03190">
    <property type="entry name" value="Thioredox_DsbH"/>
    <property type="match status" value="1"/>
</dbReference>
<protein>
    <submittedName>
        <fullName evidence="2">Glutamate--cysteine ligase/putative amino acid ligase</fullName>
    </submittedName>
</protein>
<dbReference type="AlphaFoldDB" id="E4RK75"/>
<dbReference type="STRING" id="656519.Halsa_1196"/>
<reference evidence="2 3" key="1">
    <citation type="submission" date="2010-11" db="EMBL/GenBank/DDBJ databases">
        <title>Complete sequence of Halanaerobium sp. sapolanicus.</title>
        <authorList>
            <consortium name="US DOE Joint Genome Institute"/>
            <person name="Lucas S."/>
            <person name="Copeland A."/>
            <person name="Lapidus A."/>
            <person name="Cheng J.-F."/>
            <person name="Bruce D."/>
            <person name="Goodwin L."/>
            <person name="Pitluck S."/>
            <person name="Davenport K."/>
            <person name="Detter J.C."/>
            <person name="Han C."/>
            <person name="Tapia R."/>
            <person name="Land M."/>
            <person name="Hauser L."/>
            <person name="Jeffries C."/>
            <person name="Kyrpides N."/>
            <person name="Ivanova N."/>
            <person name="Mikhailova N."/>
            <person name="Begemann M.B."/>
            <person name="Mormile M.R."/>
            <person name="Wall J.D."/>
            <person name="Elias D.A."/>
            <person name="Woyke T."/>
        </authorList>
    </citation>
    <scope>NUCLEOTIDE SEQUENCE [LARGE SCALE GENOMIC DNA]</scope>
    <source>
        <strain evidence="3">sapolanicus</strain>
    </source>
</reference>
<evidence type="ECO:0000313" key="3">
    <source>
        <dbReference type="Proteomes" id="UP000007434"/>
    </source>
</evidence>
<dbReference type="PANTHER" id="PTHR42899">
    <property type="entry name" value="SPERMATOGENESIS-ASSOCIATED PROTEIN 20"/>
    <property type="match status" value="1"/>
</dbReference>
<keyword evidence="2" id="KW-0436">Ligase</keyword>
<dbReference type="eggNOG" id="COG1331">
    <property type="taxonomic scope" value="Bacteria"/>
</dbReference>
<feature type="domain" description="Spermatogenesis-associated protein 20-like TRX" evidence="1">
    <location>
        <begin position="5"/>
        <end position="165"/>
    </location>
</feature>
<accession>E4RK75</accession>
<dbReference type="OrthoDB" id="9762614at2"/>
<keyword evidence="3" id="KW-1185">Reference proteome</keyword>
<sequence length="647" mass="75564">MTSYNKLKDENSPYLKQHADNPVNWYPWGEEAFKLAKDKNLPIFLSIGYSTCHWCHVMEKESFEDEEVAQMLNQFFISIKVDREERPEIDSLYMDVCQTMTGSGGWPLSIFMTADKKPFYAATYIPKENKYGRKGLLTILPEIHYLWTEERKKLLQASENIVSHLSKINQNQKAELASNIFEKTVEAIESNYDHQYGGFGSSPKFPMYQYLLFLLHYWKKTGEDKYLSILETTLQQMRAGGIYDQLAFGFHRYSTDREWKMPHFEKMLYDQALMIYIYTAAYQATAKEIYADVVKEIVSFLESEMLAKEGAFFTAIDADSGGEEGKYYLWEKSELKSILNEAQFNRLNKIFDIQANKNINLSLKNVQDYNQLAELKDKLLKHRKERIHPSKDKKILTDWNGLLIAALAKAGFVLKEDRYLKLADDVEKFIHNNMKTNKGRLAHSYYEGEKSKIDNLNDYSFLLWGLIELYQATLKDEYLIKAEKTAKIMKEYFWDQKEEAFYFSAKDNEDLFIKQINANDHSLPSANSIAAFNFLKLAHLKDNLAYQKDAQKIIAAFSDQINKAPSNYIFLVLSNYYFNNPFIEIKIHGDKKYPLAQELIENIRDRYLPDYLIKQQKGDKNNKLSLCKDFVCGIPTDKLNDILKELN</sequence>
<dbReference type="GO" id="GO:0005975">
    <property type="term" value="P:carbohydrate metabolic process"/>
    <property type="evidence" value="ECO:0007669"/>
    <property type="project" value="InterPro"/>
</dbReference>
<dbReference type="Proteomes" id="UP000007434">
    <property type="component" value="Chromosome"/>
</dbReference>
<evidence type="ECO:0000259" key="1">
    <source>
        <dbReference type="Pfam" id="PF03190"/>
    </source>
</evidence>
<evidence type="ECO:0000313" key="2">
    <source>
        <dbReference type="EMBL" id="ADQ14627.1"/>
    </source>
</evidence>
<dbReference type="CDD" id="cd02955">
    <property type="entry name" value="SSP411"/>
    <property type="match status" value="1"/>
</dbReference>
<dbReference type="InterPro" id="IPR024705">
    <property type="entry name" value="Ssp411"/>
</dbReference>
<dbReference type="HOGENOM" id="CLU_014051_4_1_9"/>
<dbReference type="InterPro" id="IPR008928">
    <property type="entry name" value="6-hairpin_glycosidase_sf"/>
</dbReference>
<dbReference type="Gene3D" id="3.40.30.10">
    <property type="entry name" value="Glutaredoxin"/>
    <property type="match status" value="1"/>
</dbReference>
<organism evidence="2 3">
    <name type="scientific">Halanaerobium hydrogeniformans</name>
    <name type="common">Halanaerobium sp. (strain sapolanicus)</name>
    <dbReference type="NCBI Taxonomy" id="656519"/>
    <lineage>
        <taxon>Bacteria</taxon>
        <taxon>Bacillati</taxon>
        <taxon>Bacillota</taxon>
        <taxon>Clostridia</taxon>
        <taxon>Halanaerobiales</taxon>
        <taxon>Halanaerobiaceae</taxon>
        <taxon>Halanaerobium</taxon>
    </lineage>
</organism>
<dbReference type="Gene3D" id="1.50.10.10">
    <property type="match status" value="1"/>
</dbReference>
<dbReference type="GO" id="GO:0016874">
    <property type="term" value="F:ligase activity"/>
    <property type="evidence" value="ECO:0007669"/>
    <property type="project" value="UniProtKB-KW"/>
</dbReference>
<gene>
    <name evidence="2" type="ordered locus">Halsa_1196</name>
</gene>
<dbReference type="SUPFAM" id="SSF52833">
    <property type="entry name" value="Thioredoxin-like"/>
    <property type="match status" value="1"/>
</dbReference>
<dbReference type="SUPFAM" id="SSF48208">
    <property type="entry name" value="Six-hairpin glycosidases"/>
    <property type="match status" value="1"/>
</dbReference>
<dbReference type="InterPro" id="IPR004879">
    <property type="entry name" value="Ssp411-like_TRX"/>
</dbReference>
<dbReference type="PANTHER" id="PTHR42899:SF1">
    <property type="entry name" value="SPERMATOGENESIS-ASSOCIATED PROTEIN 20"/>
    <property type="match status" value="1"/>
</dbReference>
<dbReference type="KEGG" id="has:Halsa_1196"/>
<name>E4RK75_HALHG</name>
<dbReference type="PIRSF" id="PIRSF006402">
    <property type="entry name" value="UCP006402_thioredoxin"/>
    <property type="match status" value="1"/>
</dbReference>
<dbReference type="InterPro" id="IPR036249">
    <property type="entry name" value="Thioredoxin-like_sf"/>
</dbReference>
<dbReference type="EMBL" id="CP002304">
    <property type="protein sequence ID" value="ADQ14627.1"/>
    <property type="molecule type" value="Genomic_DNA"/>
</dbReference>